<proteinExistence type="predicted"/>
<keyword evidence="4" id="KW-1185">Reference proteome</keyword>
<feature type="coiled-coil region" evidence="1">
    <location>
        <begin position="566"/>
        <end position="614"/>
    </location>
</feature>
<protein>
    <submittedName>
        <fullName evidence="3">Uncharacterized protein</fullName>
    </submittedName>
</protein>
<accession>A0ABU6IGT3</accession>
<dbReference type="EMBL" id="JAYMFF010000006">
    <property type="protein sequence ID" value="MEC4175558.1"/>
    <property type="molecule type" value="Genomic_DNA"/>
</dbReference>
<evidence type="ECO:0000313" key="4">
    <source>
        <dbReference type="Proteomes" id="UP001349994"/>
    </source>
</evidence>
<comment type="caution">
    <text evidence="3">The sequence shown here is derived from an EMBL/GenBank/DDBJ whole genome shotgun (WGS) entry which is preliminary data.</text>
</comment>
<organism evidence="3 4">
    <name type="scientific">Adlercreutzia wanghongyangiae</name>
    <dbReference type="NCBI Taxonomy" id="3111451"/>
    <lineage>
        <taxon>Bacteria</taxon>
        <taxon>Bacillati</taxon>
        <taxon>Actinomycetota</taxon>
        <taxon>Coriobacteriia</taxon>
        <taxon>Eggerthellales</taxon>
        <taxon>Eggerthellaceae</taxon>
        <taxon>Adlercreutzia</taxon>
    </lineage>
</organism>
<gene>
    <name evidence="3" type="ORF">VIN30_03745</name>
</gene>
<keyword evidence="1" id="KW-0175">Coiled coil</keyword>
<evidence type="ECO:0000313" key="3">
    <source>
        <dbReference type="EMBL" id="MEC4175558.1"/>
    </source>
</evidence>
<reference evidence="3 4" key="1">
    <citation type="submission" date="2024-01" db="EMBL/GenBank/DDBJ databases">
        <title>novel species in genus Adlercreutzia.</title>
        <authorList>
            <person name="Liu X."/>
        </authorList>
    </citation>
    <scope>NUCLEOTIDE SEQUENCE [LARGE SCALE GENOMIC DNA]</scope>
    <source>
        <strain evidence="3 4">R7</strain>
    </source>
</reference>
<sequence length="624" mass="69926">MDFDPNVLFAQTLDLTFEGDEKAFNSASNFLSKVQRLLDAGEPYPEEYSFLEDFTNLDSLPFTEISERVEVTGLPLSGLSDVILFLKVLAYHGNLSFKGALYSPRPFDMVDSYVIFFLSIGENEHGKVLDIQQYGRPIGEGPLDIHDEIMRWFSGENPRRQEMEEENAARRDGDDDETESFSDNVVTLDFPALMLTLLSGNWVFFNEGEIVWNGEHHEITGIQINAAQVDELMPFWNHYTTDFDDINEVVEYFLAFMRQLEEDGAFVVPRDRIAPGVCQALPDGPLTGITFANLAACGAAFQVVSVKDDTYSVVFDTRLAIGIPQFFNLVARLLWDWRQILRSVRGEPFKIMFGAARNFDADRYLGGVDKPVLGAQDNPMVLEVAACPEIALSEVETGACELSCEEAAVCEETAVCEEPPCGEVTREDVCTHEEFLHEGAEREEAERALRLQALADREAMLVGDQKAVFEAIGLVGGGVSVDELSSIVDVEGGAKALRKVILPELLESGLVQVYKESAPGTDDDTRAKRFYTWSQMRFSLMKKADRKAFGECAKRHLLEAADDPIMSEASAEILRLENELSRCSLEKQRLKGELKEAKRAYEEIRHRNKALIKILKRNARSTVD</sequence>
<feature type="region of interest" description="Disordered" evidence="2">
    <location>
        <begin position="156"/>
        <end position="180"/>
    </location>
</feature>
<feature type="compositionally biased region" description="Basic and acidic residues" evidence="2">
    <location>
        <begin position="157"/>
        <end position="173"/>
    </location>
</feature>
<name>A0ABU6IGT3_9ACTN</name>
<evidence type="ECO:0000256" key="1">
    <source>
        <dbReference type="SAM" id="Coils"/>
    </source>
</evidence>
<dbReference type="Proteomes" id="UP001349994">
    <property type="component" value="Unassembled WGS sequence"/>
</dbReference>
<dbReference type="RefSeq" id="WP_338209395.1">
    <property type="nucleotide sequence ID" value="NZ_JAYMFF010000006.1"/>
</dbReference>
<evidence type="ECO:0000256" key="2">
    <source>
        <dbReference type="SAM" id="MobiDB-lite"/>
    </source>
</evidence>